<dbReference type="GO" id="GO:0072669">
    <property type="term" value="C:tRNA-splicing ligase complex"/>
    <property type="evidence" value="ECO:0007669"/>
    <property type="project" value="TreeGrafter"/>
</dbReference>
<dbReference type="Proteomes" id="UP000250572">
    <property type="component" value="Unassembled WGS sequence"/>
</dbReference>
<dbReference type="PANTHER" id="PTHR31353">
    <property type="entry name" value="FAM98"/>
    <property type="match status" value="1"/>
</dbReference>
<dbReference type="InterPro" id="IPR018797">
    <property type="entry name" value="FAM98"/>
</dbReference>
<evidence type="ECO:0000256" key="1">
    <source>
        <dbReference type="ARBA" id="ARBA00007218"/>
    </source>
</evidence>
<accession>A0A315UYG4</accession>
<evidence type="ECO:0008006" key="5">
    <source>
        <dbReference type="Google" id="ProtNLM"/>
    </source>
</evidence>
<dbReference type="AlphaFoldDB" id="A0A315UYG4"/>
<feature type="non-terminal residue" evidence="3">
    <location>
        <position position="510"/>
    </location>
</feature>
<sequence>MESDILDSLEQLGYDGPLLEEKVLLRAAEGGLSSPEYVDLCRWLASRLKPLCGLEESITSGPDDMDSLQVEMSGLLKELHCPFEGAVSGILRGSTRSTKDHLNSELQAAQIVGARRDSEKHRDESPVQRELSAICETLTLPEPGGREAAEFFSQVKNKVEHLLQELPKGFIGSPVFKKSLSSEQWVCKHVQAMRFTFLPSPEKLQGINTVLSSEYECRRRMLIKRLDVTVQSFGWSDRAKAPDERGFVAKSVLFAQVKVDSMARAYQPKRHSLKPQSSVDVAELLAAREDICNVVKTSSGSSRVNTACAVNKVLMGRVPDRGGRPSEIEPPPAEMPPWQKRQDGGGGWEDKEAGGAGVKEVEEDGEAVENGREEDGTKEDTTDMETMEDMEGREDDTILICPVFHKVQSSLSLLQQTSYHDLGKDDDSRATHSSAAVDQHWVDVLRVTDGVRVSPHRLDLLKPCGGVAARLRPEARGDPESAVSHRVVPGAETRPVAATLLSTALLQEGR</sequence>
<protein>
    <recommendedName>
        <fullName evidence="5">Family with sequence similarity 98 member B</fullName>
    </recommendedName>
</protein>
<dbReference type="Pfam" id="PF10239">
    <property type="entry name" value="DUF2465"/>
    <property type="match status" value="1"/>
</dbReference>
<feature type="compositionally biased region" description="Basic and acidic residues" evidence="2">
    <location>
        <begin position="340"/>
        <end position="353"/>
    </location>
</feature>
<feature type="compositionally biased region" description="Basic and acidic residues" evidence="2">
    <location>
        <begin position="369"/>
        <end position="381"/>
    </location>
</feature>
<gene>
    <name evidence="3" type="ORF">CCH79_00004742</name>
</gene>
<dbReference type="STRING" id="33528.ENSGAFP00000029115"/>
<dbReference type="EMBL" id="NHOQ01002481">
    <property type="protein sequence ID" value="PWA16304.1"/>
    <property type="molecule type" value="Genomic_DNA"/>
</dbReference>
<comment type="caution">
    <text evidence="3">The sequence shown here is derived from an EMBL/GenBank/DDBJ whole genome shotgun (WGS) entry which is preliminary data.</text>
</comment>
<evidence type="ECO:0000313" key="4">
    <source>
        <dbReference type="Proteomes" id="UP000250572"/>
    </source>
</evidence>
<proteinExistence type="inferred from homology"/>
<keyword evidence="4" id="KW-1185">Reference proteome</keyword>
<reference evidence="3 4" key="1">
    <citation type="journal article" date="2018" name="G3 (Bethesda)">
        <title>A High-Quality Reference Genome for the Invasive Mosquitofish Gambusia affinis Using a Chicago Library.</title>
        <authorList>
            <person name="Hoffberg S.L."/>
            <person name="Troendle N.J."/>
            <person name="Glenn T.C."/>
            <person name="Mahmud O."/>
            <person name="Louha S."/>
            <person name="Chalopin D."/>
            <person name="Bennetzen J.L."/>
            <person name="Mauricio R."/>
        </authorList>
    </citation>
    <scope>NUCLEOTIDE SEQUENCE [LARGE SCALE GENOMIC DNA]</scope>
    <source>
        <strain evidence="3">NE01/NJP1002.9</strain>
        <tissue evidence="3">Muscle</tissue>
    </source>
</reference>
<evidence type="ECO:0000313" key="3">
    <source>
        <dbReference type="EMBL" id="PWA16304.1"/>
    </source>
</evidence>
<evidence type="ECO:0000256" key="2">
    <source>
        <dbReference type="SAM" id="MobiDB-lite"/>
    </source>
</evidence>
<feature type="compositionally biased region" description="Basic and acidic residues" evidence="2">
    <location>
        <begin position="318"/>
        <end position="327"/>
    </location>
</feature>
<organism evidence="3 4">
    <name type="scientific">Gambusia affinis</name>
    <name type="common">Western mosquitofish</name>
    <name type="synonym">Heterandria affinis</name>
    <dbReference type="NCBI Taxonomy" id="33528"/>
    <lineage>
        <taxon>Eukaryota</taxon>
        <taxon>Metazoa</taxon>
        <taxon>Chordata</taxon>
        <taxon>Craniata</taxon>
        <taxon>Vertebrata</taxon>
        <taxon>Euteleostomi</taxon>
        <taxon>Actinopterygii</taxon>
        <taxon>Neopterygii</taxon>
        <taxon>Teleostei</taxon>
        <taxon>Neoteleostei</taxon>
        <taxon>Acanthomorphata</taxon>
        <taxon>Ovalentaria</taxon>
        <taxon>Atherinomorphae</taxon>
        <taxon>Cyprinodontiformes</taxon>
        <taxon>Poeciliidae</taxon>
        <taxon>Poeciliinae</taxon>
        <taxon>Gambusia</taxon>
    </lineage>
</organism>
<dbReference type="PANTHER" id="PTHR31353:SF11">
    <property type="entry name" value="PROTEIN FAM98B"/>
    <property type="match status" value="1"/>
</dbReference>
<comment type="similarity">
    <text evidence="1">Belongs to the FAM98 family.</text>
</comment>
<name>A0A315UYG4_GAMAF</name>
<feature type="region of interest" description="Disordered" evidence="2">
    <location>
        <begin position="318"/>
        <end position="385"/>
    </location>
</feature>